<reference evidence="3" key="1">
    <citation type="journal article" date="2011" name="Proc. Natl. Acad. Sci. U.S.A.">
        <title>Obligate biotrophy features unraveled by the genomic analysis of rust fungi.</title>
        <authorList>
            <person name="Duplessis S."/>
            <person name="Cuomo C.A."/>
            <person name="Lin Y.-C."/>
            <person name="Aerts A."/>
            <person name="Tisserant E."/>
            <person name="Veneault-Fourrey C."/>
            <person name="Joly D.L."/>
            <person name="Hacquard S."/>
            <person name="Amselem J."/>
            <person name="Cantarel B.L."/>
            <person name="Chiu R."/>
            <person name="Coutinho P.M."/>
            <person name="Feau N."/>
            <person name="Field M."/>
            <person name="Frey P."/>
            <person name="Gelhaye E."/>
            <person name="Goldberg J."/>
            <person name="Grabherr M.G."/>
            <person name="Kodira C.D."/>
            <person name="Kohler A."/>
            <person name="Kuees U."/>
            <person name="Lindquist E.A."/>
            <person name="Lucas S.M."/>
            <person name="Mago R."/>
            <person name="Mauceli E."/>
            <person name="Morin E."/>
            <person name="Murat C."/>
            <person name="Pangilinan J.L."/>
            <person name="Park R."/>
            <person name="Pearson M."/>
            <person name="Quesneville H."/>
            <person name="Rouhier N."/>
            <person name="Sakthikumar S."/>
            <person name="Salamov A.A."/>
            <person name="Schmutz J."/>
            <person name="Selles B."/>
            <person name="Shapiro H."/>
            <person name="Tanguay P."/>
            <person name="Tuskan G.A."/>
            <person name="Henrissat B."/>
            <person name="Van de Peer Y."/>
            <person name="Rouze P."/>
            <person name="Ellis J.G."/>
            <person name="Dodds P.N."/>
            <person name="Schein J.E."/>
            <person name="Zhong S."/>
            <person name="Hamelin R.C."/>
            <person name="Grigoriev I.V."/>
            <person name="Szabo L.J."/>
            <person name="Martin F."/>
        </authorList>
    </citation>
    <scope>NUCLEOTIDE SEQUENCE [LARGE SCALE GENOMIC DNA]</scope>
    <source>
        <strain evidence="3">98AG31 / pathotype 3-4-7</strain>
    </source>
</reference>
<dbReference type="Proteomes" id="UP000001072">
    <property type="component" value="Unassembled WGS sequence"/>
</dbReference>
<feature type="region of interest" description="Disordered" evidence="1">
    <location>
        <begin position="725"/>
        <end position="761"/>
    </location>
</feature>
<dbReference type="AlphaFoldDB" id="F4RGG5"/>
<feature type="compositionally biased region" description="Polar residues" evidence="1">
    <location>
        <begin position="289"/>
        <end position="309"/>
    </location>
</feature>
<sequence length="803" mass="89725">MDRLPKIPMPSGRMTRNQRRLSEQHQNPVEQGNDTSAPSAPGPSRRTSSNRDQTQVVQSDNNSDFSAPSKKRKGSLRSEDDEPSGGTSTSNEVKKLAGPKASRNRLLSLLDRHVQKKKHVSNPSRTTIAQPSNPSQTTITQPSNSSQTTITQPSNPEVQAPIIQSPPSIPQTSSPHAESSCQEQCQEKVDVVEEEQEFSSSKVDYSRFDVTDLQQMVLEVGLDSKGMDKDELIRNCRIYQDLIILPNRPTSTEEIIKVGSSNSNTQDSQELPTSFSPLIHQPLEDDATANSELHQSSYSTAGPRNSNTRHSPEILVDDLSDRSMPPSSSKRRNKGKGRARVQIEDDSDQEAPFTAFKGKTKKTRGRVSPSANSGEDLGQPDGNNTSGGMDADLDNNSGMEEKMDTDFNNNSGGMDNGDKISYSELKKLLLITNNKVELLTDEYHTLARVVKDLVDANGNKGAKKTARGGRTAVHIRFHIDAMLGRTSETNPLPPPAASQEKDRWMYEKDLEDVEFDLENLPKPPDDHNPIDPHFPYPDGPGHPDATPQQLAVMWKLMNAVGMESFRPDFSQSAQSPENKWVWGIAEKIFIKLVECGEYPGVSLDRTNREYIKECFDSHFQTLKKRHRTEQWETERKIAAGVANRRVTRLERLKKARRKTVMDTQKLWRLLPLIETTCSDDETDTEGISITSSPGESTATIVRALPWRSEGLSNVWKRLEDSQVRLKQSLAPKTSSPNRGRPSRPRLRRPNAPPSKIVAPKNLPKDCYAQPYLERLSSNEKALLHIDEKPILLEILAVLDELNY</sequence>
<dbReference type="InParanoid" id="F4RGG5"/>
<evidence type="ECO:0000313" key="3">
    <source>
        <dbReference type="Proteomes" id="UP000001072"/>
    </source>
</evidence>
<evidence type="ECO:0000313" key="2">
    <source>
        <dbReference type="EMBL" id="EGG08654.1"/>
    </source>
</evidence>
<dbReference type="RefSeq" id="XP_007408240.1">
    <property type="nucleotide sequence ID" value="XM_007408178.1"/>
</dbReference>
<feature type="region of interest" description="Disordered" evidence="1">
    <location>
        <begin position="1"/>
        <end position="183"/>
    </location>
</feature>
<feature type="compositionally biased region" description="Basic residues" evidence="1">
    <location>
        <begin position="329"/>
        <end position="339"/>
    </location>
</feature>
<feature type="compositionally biased region" description="Polar residues" evidence="1">
    <location>
        <begin position="121"/>
        <end position="157"/>
    </location>
</feature>
<organism evidence="3">
    <name type="scientific">Melampsora larici-populina (strain 98AG31 / pathotype 3-4-7)</name>
    <name type="common">Poplar leaf rust fungus</name>
    <dbReference type="NCBI Taxonomy" id="747676"/>
    <lineage>
        <taxon>Eukaryota</taxon>
        <taxon>Fungi</taxon>
        <taxon>Dikarya</taxon>
        <taxon>Basidiomycota</taxon>
        <taxon>Pucciniomycotina</taxon>
        <taxon>Pucciniomycetes</taxon>
        <taxon>Pucciniales</taxon>
        <taxon>Melampsoraceae</taxon>
        <taxon>Melampsora</taxon>
    </lineage>
</organism>
<dbReference type="EMBL" id="GL883100">
    <property type="protein sequence ID" value="EGG08654.1"/>
    <property type="molecule type" value="Genomic_DNA"/>
</dbReference>
<accession>F4RGG5</accession>
<feature type="compositionally biased region" description="Polar residues" evidence="1">
    <location>
        <begin position="24"/>
        <end position="38"/>
    </location>
</feature>
<proteinExistence type="predicted"/>
<gene>
    <name evidence="2" type="ORF">MELLADRAFT_84683</name>
</gene>
<dbReference type="VEuPathDB" id="FungiDB:MELLADRAFT_84683"/>
<protein>
    <submittedName>
        <fullName evidence="2">Uncharacterized protein</fullName>
    </submittedName>
</protein>
<feature type="region of interest" description="Disordered" evidence="1">
    <location>
        <begin position="289"/>
        <end position="402"/>
    </location>
</feature>
<dbReference type="GeneID" id="18933576"/>
<feature type="compositionally biased region" description="Polar residues" evidence="1">
    <location>
        <begin position="45"/>
        <end position="66"/>
    </location>
</feature>
<dbReference type="KEGG" id="mlr:MELLADRAFT_84683"/>
<keyword evidence="3" id="KW-1185">Reference proteome</keyword>
<evidence type="ECO:0000256" key="1">
    <source>
        <dbReference type="SAM" id="MobiDB-lite"/>
    </source>
</evidence>
<dbReference type="OrthoDB" id="3263746at2759"/>
<name>F4RGG5_MELLP</name>
<dbReference type="HOGENOM" id="CLU_007152_1_0_1"/>
<feature type="compositionally biased region" description="Low complexity" evidence="1">
    <location>
        <begin position="159"/>
        <end position="175"/>
    </location>
</feature>